<feature type="region of interest" description="Disordered" evidence="2">
    <location>
        <begin position="202"/>
        <end position="271"/>
    </location>
</feature>
<evidence type="ECO:0000256" key="2">
    <source>
        <dbReference type="SAM" id="MobiDB-lite"/>
    </source>
</evidence>
<dbReference type="AlphaFoldDB" id="A0A6A5X4V4"/>
<feature type="compositionally biased region" description="Acidic residues" evidence="2">
    <location>
        <begin position="245"/>
        <end position="255"/>
    </location>
</feature>
<organism evidence="3 4">
    <name type="scientific">Amniculicola lignicola CBS 123094</name>
    <dbReference type="NCBI Taxonomy" id="1392246"/>
    <lineage>
        <taxon>Eukaryota</taxon>
        <taxon>Fungi</taxon>
        <taxon>Dikarya</taxon>
        <taxon>Ascomycota</taxon>
        <taxon>Pezizomycotina</taxon>
        <taxon>Dothideomycetes</taxon>
        <taxon>Pleosporomycetidae</taxon>
        <taxon>Pleosporales</taxon>
        <taxon>Amniculicolaceae</taxon>
        <taxon>Amniculicola</taxon>
    </lineage>
</organism>
<proteinExistence type="predicted"/>
<sequence>MTPFLAISLTKRLAERLADHAADYGAEMAKAYQFSVSVSRALADNYKPIPGRCAVCGAYLPDHLADDEDGILLIGNCGNLAAITIEENKKKLSQVQSNFEAVAKKINQTECLMCGAPLQLYHGMNEDIIWRGVCGLEVVAKSQRHHEVMERIKQLDAARKELQKDKAVAKKIGENMMKYFEMAKKVNLKIIAMMEPSRAKDIREGAQKFDPKHRKDIRPSRKEHRGNGEAPKHVQDHRRNAYSSEEYDQSAEESVDEHSMPAKRGPTTRETWSRVEQPIPVYPKTSHGSGYNRVEQAAEQWSASARSKTKRGTGEEPEHAIPAHSMTAKHQGEYDDDVTEFGTENRARSKRNVSNPEDIEKAPVARSWTSKEQSGRLNEMVFSPVKETSAPPTYGKKRERLRQGETGDEGVYVSGKSTETRRVADEPPKLSFQRTKSVHHGKIKHAPEGFF</sequence>
<evidence type="ECO:0000256" key="1">
    <source>
        <dbReference type="SAM" id="Coils"/>
    </source>
</evidence>
<protein>
    <submittedName>
        <fullName evidence="3">Uncharacterized protein</fullName>
    </submittedName>
</protein>
<dbReference type="EMBL" id="ML977556">
    <property type="protein sequence ID" value="KAF2007907.1"/>
    <property type="molecule type" value="Genomic_DNA"/>
</dbReference>
<feature type="coiled-coil region" evidence="1">
    <location>
        <begin position="145"/>
        <end position="172"/>
    </location>
</feature>
<feature type="compositionally biased region" description="Basic and acidic residues" evidence="2">
    <location>
        <begin position="217"/>
        <end position="239"/>
    </location>
</feature>
<name>A0A6A5X4V4_9PLEO</name>
<evidence type="ECO:0000313" key="4">
    <source>
        <dbReference type="Proteomes" id="UP000799779"/>
    </source>
</evidence>
<feature type="compositionally biased region" description="Basic and acidic residues" evidence="2">
    <location>
        <begin position="418"/>
        <end position="428"/>
    </location>
</feature>
<evidence type="ECO:0000313" key="3">
    <source>
        <dbReference type="EMBL" id="KAF2007907.1"/>
    </source>
</evidence>
<feature type="region of interest" description="Disordered" evidence="2">
    <location>
        <begin position="299"/>
        <end position="451"/>
    </location>
</feature>
<keyword evidence="4" id="KW-1185">Reference proteome</keyword>
<feature type="compositionally biased region" description="Polar residues" evidence="2">
    <location>
        <begin position="367"/>
        <end position="376"/>
    </location>
</feature>
<accession>A0A6A5X4V4</accession>
<reference evidence="3" key="1">
    <citation type="journal article" date="2020" name="Stud. Mycol.">
        <title>101 Dothideomycetes genomes: a test case for predicting lifestyles and emergence of pathogens.</title>
        <authorList>
            <person name="Haridas S."/>
            <person name="Albert R."/>
            <person name="Binder M."/>
            <person name="Bloem J."/>
            <person name="Labutti K."/>
            <person name="Salamov A."/>
            <person name="Andreopoulos B."/>
            <person name="Baker S."/>
            <person name="Barry K."/>
            <person name="Bills G."/>
            <person name="Bluhm B."/>
            <person name="Cannon C."/>
            <person name="Castanera R."/>
            <person name="Culley D."/>
            <person name="Daum C."/>
            <person name="Ezra D."/>
            <person name="Gonzalez J."/>
            <person name="Henrissat B."/>
            <person name="Kuo A."/>
            <person name="Liang C."/>
            <person name="Lipzen A."/>
            <person name="Lutzoni F."/>
            <person name="Magnuson J."/>
            <person name="Mondo S."/>
            <person name="Nolan M."/>
            <person name="Ohm R."/>
            <person name="Pangilinan J."/>
            <person name="Park H.-J."/>
            <person name="Ramirez L."/>
            <person name="Alfaro M."/>
            <person name="Sun H."/>
            <person name="Tritt A."/>
            <person name="Yoshinaga Y."/>
            <person name="Zwiers L.-H."/>
            <person name="Turgeon B."/>
            <person name="Goodwin S."/>
            <person name="Spatafora J."/>
            <person name="Crous P."/>
            <person name="Grigoriev I."/>
        </authorList>
    </citation>
    <scope>NUCLEOTIDE SEQUENCE</scope>
    <source>
        <strain evidence="3">CBS 123094</strain>
    </source>
</reference>
<feature type="compositionally biased region" description="Basic and acidic residues" evidence="2">
    <location>
        <begin position="312"/>
        <end position="321"/>
    </location>
</feature>
<dbReference type="Proteomes" id="UP000799779">
    <property type="component" value="Unassembled WGS sequence"/>
</dbReference>
<gene>
    <name evidence="3" type="ORF">P154DRAFT_584281</name>
</gene>
<keyword evidence="1" id="KW-0175">Coiled coil</keyword>